<comment type="caution">
    <text evidence="2">The sequence shown here is derived from an EMBL/GenBank/DDBJ whole genome shotgun (WGS) entry which is preliminary data.</text>
</comment>
<evidence type="ECO:0000313" key="2">
    <source>
        <dbReference type="EMBL" id="OIQ76289.1"/>
    </source>
</evidence>
<reference evidence="2" key="1">
    <citation type="submission" date="2016-10" db="EMBL/GenBank/DDBJ databases">
        <title>Sequence of Gallionella enrichment culture.</title>
        <authorList>
            <person name="Poehlein A."/>
            <person name="Muehling M."/>
            <person name="Daniel R."/>
        </authorList>
    </citation>
    <scope>NUCLEOTIDE SEQUENCE</scope>
</reference>
<feature type="region of interest" description="Disordered" evidence="1">
    <location>
        <begin position="19"/>
        <end position="44"/>
    </location>
</feature>
<protein>
    <submittedName>
        <fullName evidence="2">Uncharacterized protein</fullName>
    </submittedName>
</protein>
<organism evidence="2">
    <name type="scientific">mine drainage metagenome</name>
    <dbReference type="NCBI Taxonomy" id="410659"/>
    <lineage>
        <taxon>unclassified sequences</taxon>
        <taxon>metagenomes</taxon>
        <taxon>ecological metagenomes</taxon>
    </lineage>
</organism>
<evidence type="ECO:0000256" key="1">
    <source>
        <dbReference type="SAM" id="MobiDB-lite"/>
    </source>
</evidence>
<accession>A0A1J5PXT2</accession>
<proteinExistence type="predicted"/>
<name>A0A1J5PXT2_9ZZZZ</name>
<dbReference type="EMBL" id="MLJW01001910">
    <property type="protein sequence ID" value="OIQ76289.1"/>
    <property type="molecule type" value="Genomic_DNA"/>
</dbReference>
<feature type="compositionally biased region" description="Polar residues" evidence="1">
    <location>
        <begin position="22"/>
        <end position="42"/>
    </location>
</feature>
<gene>
    <name evidence="2" type="ORF">GALL_420310</name>
</gene>
<dbReference type="AlphaFoldDB" id="A0A1J5PXT2"/>
<sequence>MGVKVSETKAEMTMATARVMANSRNSRPTTSPMNSSGMSTAMSEKVSEMMVKPICAAPLSAARSGGSPASM</sequence>